<evidence type="ECO:0000256" key="7">
    <source>
        <dbReference type="ARBA" id="ARBA00022801"/>
    </source>
</evidence>
<dbReference type="GO" id="GO:0016810">
    <property type="term" value="F:hydrolase activity, acting on carbon-nitrogen (but not peptide) bonds"/>
    <property type="evidence" value="ECO:0007669"/>
    <property type="project" value="InterPro"/>
</dbReference>
<evidence type="ECO:0000256" key="4">
    <source>
        <dbReference type="ARBA" id="ARBA00022622"/>
    </source>
</evidence>
<evidence type="ECO:0000256" key="9">
    <source>
        <dbReference type="ARBA" id="ARBA00023277"/>
    </source>
</evidence>
<accession>A0A0K6G3W6</accession>
<keyword evidence="11" id="KW-0961">Cell wall biogenesis/degradation</keyword>
<evidence type="ECO:0000256" key="1">
    <source>
        <dbReference type="ARBA" id="ARBA00001941"/>
    </source>
</evidence>
<keyword evidence="8" id="KW-0472">Membrane</keyword>
<evidence type="ECO:0000259" key="13">
    <source>
        <dbReference type="PROSITE" id="PS51677"/>
    </source>
</evidence>
<evidence type="ECO:0000256" key="11">
    <source>
        <dbReference type="ARBA" id="ARBA00023316"/>
    </source>
</evidence>
<comment type="subcellular location">
    <subcellularLocation>
        <location evidence="2">Cell membrane</location>
        <topology evidence="2">Lipid-anchor</topology>
        <topology evidence="2">GPI-anchor</topology>
    </subcellularLocation>
</comment>
<dbReference type="PROSITE" id="PS51677">
    <property type="entry name" value="NODB"/>
    <property type="match status" value="1"/>
</dbReference>
<keyword evidence="5" id="KW-0479">Metal-binding</keyword>
<dbReference type="EMBL" id="CYGV01001357">
    <property type="protein sequence ID" value="CUA73215.1"/>
    <property type="molecule type" value="Genomic_DNA"/>
</dbReference>
<evidence type="ECO:0000256" key="8">
    <source>
        <dbReference type="ARBA" id="ARBA00023136"/>
    </source>
</evidence>
<dbReference type="GO" id="GO:0071555">
    <property type="term" value="P:cell wall organization"/>
    <property type="evidence" value="ECO:0007669"/>
    <property type="project" value="UniProtKB-KW"/>
</dbReference>
<evidence type="ECO:0000256" key="2">
    <source>
        <dbReference type="ARBA" id="ARBA00004609"/>
    </source>
</evidence>
<feature type="chain" id="PRO_5005502500" evidence="12">
    <location>
        <begin position="22"/>
        <end position="311"/>
    </location>
</feature>
<keyword evidence="10" id="KW-0449">Lipoprotein</keyword>
<gene>
    <name evidence="14" type="ORF">RSOLAG22IIIB_10617</name>
</gene>
<dbReference type="CDD" id="cd10951">
    <property type="entry name" value="CE4_ClCDA_like"/>
    <property type="match status" value="1"/>
</dbReference>
<keyword evidence="7" id="KW-0378">Hydrolase</keyword>
<name>A0A0K6G3W6_9AGAM</name>
<feature type="signal peptide" evidence="12">
    <location>
        <begin position="1"/>
        <end position="21"/>
    </location>
</feature>
<dbReference type="Gene3D" id="3.20.20.370">
    <property type="entry name" value="Glycoside hydrolase/deacetylase"/>
    <property type="match status" value="2"/>
</dbReference>
<comment type="cofactor">
    <cofactor evidence="1">
        <name>Co(2+)</name>
        <dbReference type="ChEBI" id="CHEBI:48828"/>
    </cofactor>
</comment>
<dbReference type="PANTHER" id="PTHR46471">
    <property type="entry name" value="CHITIN DEACETYLASE"/>
    <property type="match status" value="1"/>
</dbReference>
<reference evidence="14 15" key="1">
    <citation type="submission" date="2015-07" db="EMBL/GenBank/DDBJ databases">
        <authorList>
            <person name="Noorani M."/>
        </authorList>
    </citation>
    <scope>NUCLEOTIDE SEQUENCE [LARGE SCALE GENOMIC DNA]</scope>
    <source>
        <strain evidence="14">BBA 69670</strain>
    </source>
</reference>
<keyword evidence="3" id="KW-1003">Cell membrane</keyword>
<sequence>MSSMRSFAVVAALFGAMSVSAAPLDAPELTIRAPAAVMTECTQPQTVAPTSDDGPHVNTKKLADLLDQNGAKGTWFVKGNNYGCIYDSNNAASVITSCSQPNTAAITFDDGPYTWTRTIVDKLDAAGAKGTFFVNGKNFDCIYSGDNPSNLKYAYDQGHQVASHTWSHPHLSTLSASQIEDELTRINTAIEGITGAVPAFIRPPYGEHNQDVLDVAGRLGQTVVTWDLDSGDTGGASVDQSLATYRTRVNESPSSILTLNHETHSTTANELLDEIIPLLQGAGYSLVTVAECVEMDPYLSQGEPTGPTGSC</sequence>
<keyword evidence="9" id="KW-0119">Carbohydrate metabolism</keyword>
<dbReference type="SUPFAM" id="SSF88713">
    <property type="entry name" value="Glycoside hydrolase/deacetylase"/>
    <property type="match status" value="2"/>
</dbReference>
<dbReference type="AlphaFoldDB" id="A0A0K6G3W6"/>
<proteinExistence type="predicted"/>
<dbReference type="InterPro" id="IPR011330">
    <property type="entry name" value="Glyco_hydro/deAcase_b/a-brl"/>
</dbReference>
<dbReference type="Pfam" id="PF01522">
    <property type="entry name" value="Polysacc_deac_1"/>
    <property type="match status" value="2"/>
</dbReference>
<dbReference type="GO" id="GO:0005975">
    <property type="term" value="P:carbohydrate metabolic process"/>
    <property type="evidence" value="ECO:0007669"/>
    <property type="project" value="InterPro"/>
</dbReference>
<keyword evidence="15" id="KW-1185">Reference proteome</keyword>
<dbReference type="GO" id="GO:0046872">
    <property type="term" value="F:metal ion binding"/>
    <property type="evidence" value="ECO:0007669"/>
    <property type="project" value="UniProtKB-KW"/>
</dbReference>
<dbReference type="GO" id="GO:0098552">
    <property type="term" value="C:side of membrane"/>
    <property type="evidence" value="ECO:0007669"/>
    <property type="project" value="UniProtKB-KW"/>
</dbReference>
<evidence type="ECO:0000256" key="10">
    <source>
        <dbReference type="ARBA" id="ARBA00023288"/>
    </source>
</evidence>
<feature type="domain" description="NodB homology" evidence="13">
    <location>
        <begin position="102"/>
        <end position="287"/>
    </location>
</feature>
<dbReference type="Proteomes" id="UP000044841">
    <property type="component" value="Unassembled WGS sequence"/>
</dbReference>
<evidence type="ECO:0000313" key="14">
    <source>
        <dbReference type="EMBL" id="CUA73215.1"/>
    </source>
</evidence>
<evidence type="ECO:0000256" key="6">
    <source>
        <dbReference type="ARBA" id="ARBA00022729"/>
    </source>
</evidence>
<evidence type="ECO:0000256" key="12">
    <source>
        <dbReference type="SAM" id="SignalP"/>
    </source>
</evidence>
<dbReference type="GO" id="GO:0005886">
    <property type="term" value="C:plasma membrane"/>
    <property type="evidence" value="ECO:0007669"/>
    <property type="project" value="UniProtKB-SubCell"/>
</dbReference>
<organism evidence="14 15">
    <name type="scientific">Rhizoctonia solani</name>
    <dbReference type="NCBI Taxonomy" id="456999"/>
    <lineage>
        <taxon>Eukaryota</taxon>
        <taxon>Fungi</taxon>
        <taxon>Dikarya</taxon>
        <taxon>Basidiomycota</taxon>
        <taxon>Agaricomycotina</taxon>
        <taxon>Agaricomycetes</taxon>
        <taxon>Cantharellales</taxon>
        <taxon>Ceratobasidiaceae</taxon>
        <taxon>Rhizoctonia</taxon>
    </lineage>
</organism>
<dbReference type="PANTHER" id="PTHR46471:SF2">
    <property type="entry name" value="CHITIN DEACETYLASE-RELATED"/>
    <property type="match status" value="1"/>
</dbReference>
<keyword evidence="4" id="KW-0336">GPI-anchor</keyword>
<dbReference type="InterPro" id="IPR002509">
    <property type="entry name" value="NODB_dom"/>
</dbReference>
<keyword evidence="6 12" id="KW-0732">Signal</keyword>
<protein>
    <submittedName>
        <fullName evidence="14">Chitin deacetylase</fullName>
    </submittedName>
</protein>
<evidence type="ECO:0000256" key="5">
    <source>
        <dbReference type="ARBA" id="ARBA00022723"/>
    </source>
</evidence>
<keyword evidence="4" id="KW-0325">Glycoprotein</keyword>
<evidence type="ECO:0000256" key="3">
    <source>
        <dbReference type="ARBA" id="ARBA00022475"/>
    </source>
</evidence>
<evidence type="ECO:0000313" key="15">
    <source>
        <dbReference type="Proteomes" id="UP000044841"/>
    </source>
</evidence>